<proteinExistence type="predicted"/>
<dbReference type="AlphaFoldDB" id="A0A1H7IET2"/>
<dbReference type="InterPro" id="IPR006342">
    <property type="entry name" value="FkbM_mtfrase"/>
</dbReference>
<dbReference type="EMBL" id="FOAA01000003">
    <property type="protein sequence ID" value="SEK60362.1"/>
    <property type="molecule type" value="Genomic_DNA"/>
</dbReference>
<gene>
    <name evidence="2" type="ORF">SAMN05444515_103107</name>
</gene>
<dbReference type="InterPro" id="IPR029063">
    <property type="entry name" value="SAM-dependent_MTases_sf"/>
</dbReference>
<evidence type="ECO:0000259" key="1">
    <source>
        <dbReference type="Pfam" id="PF05050"/>
    </source>
</evidence>
<feature type="domain" description="Methyltransferase FkbM" evidence="1">
    <location>
        <begin position="103"/>
        <end position="235"/>
    </location>
</feature>
<dbReference type="GO" id="GO:0008168">
    <property type="term" value="F:methyltransferase activity"/>
    <property type="evidence" value="ECO:0007669"/>
    <property type="project" value="UniProtKB-KW"/>
</dbReference>
<keyword evidence="3" id="KW-1185">Reference proteome</keyword>
<dbReference type="GO" id="GO:0032259">
    <property type="term" value="P:methylation"/>
    <property type="evidence" value="ECO:0007669"/>
    <property type="project" value="UniProtKB-KW"/>
</dbReference>
<dbReference type="Proteomes" id="UP000199256">
    <property type="component" value="Unassembled WGS sequence"/>
</dbReference>
<dbReference type="PANTHER" id="PTHR34203">
    <property type="entry name" value="METHYLTRANSFERASE, FKBM FAMILY PROTEIN"/>
    <property type="match status" value="1"/>
</dbReference>
<keyword evidence="2" id="KW-0489">Methyltransferase</keyword>
<dbReference type="PANTHER" id="PTHR34203:SF15">
    <property type="entry name" value="SLL1173 PROTEIN"/>
    <property type="match status" value="1"/>
</dbReference>
<evidence type="ECO:0000313" key="3">
    <source>
        <dbReference type="Proteomes" id="UP000199256"/>
    </source>
</evidence>
<dbReference type="STRING" id="1396821.SAMN05444515_103107"/>
<dbReference type="SUPFAM" id="SSF53335">
    <property type="entry name" value="S-adenosyl-L-methionine-dependent methyltransferases"/>
    <property type="match status" value="1"/>
</dbReference>
<dbReference type="Gene3D" id="3.40.50.150">
    <property type="entry name" value="Vaccinia Virus protein VP39"/>
    <property type="match status" value="1"/>
</dbReference>
<evidence type="ECO:0000313" key="2">
    <source>
        <dbReference type="EMBL" id="SEK60362.1"/>
    </source>
</evidence>
<dbReference type="RefSeq" id="WP_090251409.1">
    <property type="nucleotide sequence ID" value="NZ_FOAA01000003.1"/>
</dbReference>
<dbReference type="NCBIfam" id="TIGR01444">
    <property type="entry name" value="fkbM_fam"/>
    <property type="match status" value="1"/>
</dbReference>
<protein>
    <submittedName>
        <fullName evidence="2">Methyltransferase, FkbM family</fullName>
    </submittedName>
</protein>
<name>A0A1H7IET2_9GAMM</name>
<organism evidence="2 3">
    <name type="scientific">Ectothiorhodospira marina</name>
    <dbReference type="NCBI Taxonomy" id="1396821"/>
    <lineage>
        <taxon>Bacteria</taxon>
        <taxon>Pseudomonadati</taxon>
        <taxon>Pseudomonadota</taxon>
        <taxon>Gammaproteobacteria</taxon>
        <taxon>Chromatiales</taxon>
        <taxon>Ectothiorhodospiraceae</taxon>
        <taxon>Ectothiorhodospira</taxon>
    </lineage>
</organism>
<dbReference type="InterPro" id="IPR052514">
    <property type="entry name" value="SAM-dependent_MTase"/>
</dbReference>
<keyword evidence="2" id="KW-0808">Transferase</keyword>
<sequence length="280" mass="31627">MNRLYRLIAKVPNYVRAFGFWRGLQLLFSSESRLLRKHDSLLECRLPGYPNSVFLRNTVSDHAIFWQCLVTQQYRLEKFSQSARVFESYRSKLANNQRPVILDCGGNIGLSSLYLANMFPEATIVVVEPDKENFSLLEKNLAGLGGAVLPVWGAVWSEGGYVNIKNPQAGSSAFQVGKGEVQVENTVPAYTVEDLCRRAGVDSPFIIKIDIEGAQGELFSRNCEWVEDCHLIMIELDDWVLPWQGTSRSFFSCVSQYPFDYILSGETLFCFHDKNIQGAA</sequence>
<dbReference type="OrthoDB" id="5329963at2"/>
<reference evidence="3" key="1">
    <citation type="submission" date="2016-10" db="EMBL/GenBank/DDBJ databases">
        <authorList>
            <person name="Varghese N."/>
            <person name="Submissions S."/>
        </authorList>
    </citation>
    <scope>NUCLEOTIDE SEQUENCE [LARGE SCALE GENOMIC DNA]</scope>
    <source>
        <strain evidence="3">DSM 241</strain>
    </source>
</reference>
<accession>A0A1H7IET2</accession>
<dbReference type="Pfam" id="PF05050">
    <property type="entry name" value="Methyltransf_21"/>
    <property type="match status" value="1"/>
</dbReference>